<dbReference type="EMBL" id="JANPWB010000011">
    <property type="protein sequence ID" value="KAJ1130409.1"/>
    <property type="molecule type" value="Genomic_DNA"/>
</dbReference>
<reference evidence="2" key="1">
    <citation type="journal article" date="2022" name="bioRxiv">
        <title>Sequencing and chromosome-scale assembly of the giantPleurodeles waltlgenome.</title>
        <authorList>
            <person name="Brown T."/>
            <person name="Elewa A."/>
            <person name="Iarovenko S."/>
            <person name="Subramanian E."/>
            <person name="Araus A.J."/>
            <person name="Petzold A."/>
            <person name="Susuki M."/>
            <person name="Suzuki K.-i.T."/>
            <person name="Hayashi T."/>
            <person name="Toyoda A."/>
            <person name="Oliveira C."/>
            <person name="Osipova E."/>
            <person name="Leigh N.D."/>
            <person name="Simon A."/>
            <person name="Yun M.H."/>
        </authorList>
    </citation>
    <scope>NUCLEOTIDE SEQUENCE</scope>
    <source>
        <strain evidence="2">20211129_DDA</strain>
        <tissue evidence="2">Liver</tissue>
    </source>
</reference>
<name>A0AAV7PRB7_PLEWA</name>
<evidence type="ECO:0000313" key="3">
    <source>
        <dbReference type="Proteomes" id="UP001066276"/>
    </source>
</evidence>
<organism evidence="2 3">
    <name type="scientific">Pleurodeles waltl</name>
    <name type="common">Iberian ribbed newt</name>
    <dbReference type="NCBI Taxonomy" id="8319"/>
    <lineage>
        <taxon>Eukaryota</taxon>
        <taxon>Metazoa</taxon>
        <taxon>Chordata</taxon>
        <taxon>Craniata</taxon>
        <taxon>Vertebrata</taxon>
        <taxon>Euteleostomi</taxon>
        <taxon>Amphibia</taxon>
        <taxon>Batrachia</taxon>
        <taxon>Caudata</taxon>
        <taxon>Salamandroidea</taxon>
        <taxon>Salamandridae</taxon>
        <taxon>Pleurodelinae</taxon>
        <taxon>Pleurodeles</taxon>
    </lineage>
</organism>
<feature type="compositionally biased region" description="Basic residues" evidence="1">
    <location>
        <begin position="89"/>
        <end position="103"/>
    </location>
</feature>
<dbReference type="Proteomes" id="UP001066276">
    <property type="component" value="Chromosome 7"/>
</dbReference>
<evidence type="ECO:0000313" key="2">
    <source>
        <dbReference type="EMBL" id="KAJ1130409.1"/>
    </source>
</evidence>
<accession>A0AAV7PRB7</accession>
<gene>
    <name evidence="2" type="ORF">NDU88_008762</name>
</gene>
<protein>
    <submittedName>
        <fullName evidence="2">Uncharacterized protein</fullName>
    </submittedName>
</protein>
<proteinExistence type="predicted"/>
<feature type="region of interest" description="Disordered" evidence="1">
    <location>
        <begin position="1"/>
        <end position="112"/>
    </location>
</feature>
<keyword evidence="3" id="KW-1185">Reference proteome</keyword>
<feature type="compositionally biased region" description="Basic and acidic residues" evidence="1">
    <location>
        <begin position="77"/>
        <end position="88"/>
    </location>
</feature>
<dbReference type="AlphaFoldDB" id="A0AAV7PRB7"/>
<sequence length="142" mass="15250">MADASLWSSLPHLANSPQPEGNGGSVAPQRFGPEPGGFGDPCEPGAGSDTLRQRNCAEAPRGAPEVRALKRSGWAARKGEVASADRARGLGRKTRRPGQRRRPERPEPCSWLGAFRVSPRLLTTLEDQAAGRGSQEERDDLL</sequence>
<comment type="caution">
    <text evidence="2">The sequence shown here is derived from an EMBL/GenBank/DDBJ whole genome shotgun (WGS) entry which is preliminary data.</text>
</comment>
<feature type="region of interest" description="Disordered" evidence="1">
    <location>
        <begin position="123"/>
        <end position="142"/>
    </location>
</feature>
<evidence type="ECO:0000256" key="1">
    <source>
        <dbReference type="SAM" id="MobiDB-lite"/>
    </source>
</evidence>